<reference evidence="1" key="2">
    <citation type="journal article" name="Front. Microbiol.">
        <title>Degradative Capacity of Two Strains of Rhodonia placenta: From Phenotype to Genotype.</title>
        <authorList>
            <person name="Kolle M."/>
            <person name="Horta M.A.C."/>
            <person name="Nowrousian M."/>
            <person name="Ohm R.A."/>
            <person name="Benz J.P."/>
            <person name="Pilgard A."/>
        </authorList>
    </citation>
    <scope>NUCLEOTIDE SEQUENCE</scope>
    <source>
        <strain evidence="1">FPRL280</strain>
    </source>
</reference>
<proteinExistence type="predicted"/>
<sequence>MERSTKMEASQK</sequence>
<dbReference type="EMBL" id="JADOXO010000921">
    <property type="protein sequence ID" value="KAF9799349.1"/>
    <property type="molecule type" value="Genomic_DNA"/>
</dbReference>
<reference evidence="1" key="1">
    <citation type="submission" date="2020-11" db="EMBL/GenBank/DDBJ databases">
        <authorList>
            <person name="Koelle M."/>
            <person name="Horta M.A.C."/>
            <person name="Nowrousian M."/>
            <person name="Ohm R.A."/>
            <person name="Benz P."/>
            <person name="Pilgard A."/>
        </authorList>
    </citation>
    <scope>NUCLEOTIDE SEQUENCE</scope>
    <source>
        <strain evidence="1">FPRL280</strain>
    </source>
</reference>
<name>A0A8H7TWJ7_9APHY</name>
<accession>A0A8H7TWJ7</accession>
<protein>
    <submittedName>
        <fullName evidence="1">Uncharacterized protein</fullName>
    </submittedName>
</protein>
<comment type="caution">
    <text evidence="1">The sequence shown here is derived from an EMBL/GenBank/DDBJ whole genome shotgun (WGS) entry which is preliminary data.</text>
</comment>
<dbReference type="Proteomes" id="UP000639403">
    <property type="component" value="Unassembled WGS sequence"/>
</dbReference>
<gene>
    <name evidence="1" type="ORF">IEO21_10585</name>
</gene>
<evidence type="ECO:0000313" key="1">
    <source>
        <dbReference type="EMBL" id="KAF9799349.1"/>
    </source>
</evidence>
<evidence type="ECO:0000313" key="2">
    <source>
        <dbReference type="Proteomes" id="UP000639403"/>
    </source>
</evidence>
<organism evidence="1 2">
    <name type="scientific">Rhodonia placenta</name>
    <dbReference type="NCBI Taxonomy" id="104341"/>
    <lineage>
        <taxon>Eukaryota</taxon>
        <taxon>Fungi</taxon>
        <taxon>Dikarya</taxon>
        <taxon>Basidiomycota</taxon>
        <taxon>Agaricomycotina</taxon>
        <taxon>Agaricomycetes</taxon>
        <taxon>Polyporales</taxon>
        <taxon>Adustoporiaceae</taxon>
        <taxon>Rhodonia</taxon>
    </lineage>
</organism>